<evidence type="ECO:0000313" key="14">
    <source>
        <dbReference type="EMBL" id="KAK3324796.1"/>
    </source>
</evidence>
<dbReference type="SUPFAM" id="SSF53335">
    <property type="entry name" value="S-adenosyl-L-methionine-dependent methyltransferases"/>
    <property type="match status" value="1"/>
</dbReference>
<evidence type="ECO:0000256" key="7">
    <source>
        <dbReference type="ARBA" id="ARBA00023221"/>
    </source>
</evidence>
<protein>
    <recommendedName>
        <fullName evidence="11">Sterol 24-C-methyltransferase</fullName>
        <ecNumber evidence="11">2.1.1.-</ecNumber>
    </recommendedName>
    <alternativeName>
        <fullName evidence="11">Delta(24)-sterol C-methyltransferase</fullName>
    </alternativeName>
</protein>
<reference evidence="14" key="1">
    <citation type="journal article" date="2023" name="Mol. Phylogenet. Evol.">
        <title>Genome-scale phylogeny and comparative genomics of the fungal order Sordariales.</title>
        <authorList>
            <person name="Hensen N."/>
            <person name="Bonometti L."/>
            <person name="Westerberg I."/>
            <person name="Brannstrom I.O."/>
            <person name="Guillou S."/>
            <person name="Cros-Aarteil S."/>
            <person name="Calhoun S."/>
            <person name="Haridas S."/>
            <person name="Kuo A."/>
            <person name="Mondo S."/>
            <person name="Pangilinan J."/>
            <person name="Riley R."/>
            <person name="LaButti K."/>
            <person name="Andreopoulos B."/>
            <person name="Lipzen A."/>
            <person name="Chen C."/>
            <person name="Yan M."/>
            <person name="Daum C."/>
            <person name="Ng V."/>
            <person name="Clum A."/>
            <person name="Steindorff A."/>
            <person name="Ohm R.A."/>
            <person name="Martin F."/>
            <person name="Silar P."/>
            <person name="Natvig D.O."/>
            <person name="Lalanne C."/>
            <person name="Gautier V."/>
            <person name="Ament-Velasquez S.L."/>
            <person name="Kruys A."/>
            <person name="Hutchinson M.I."/>
            <person name="Powell A.J."/>
            <person name="Barry K."/>
            <person name="Miller A.N."/>
            <person name="Grigoriev I.V."/>
            <person name="Debuchy R."/>
            <person name="Gladieux P."/>
            <person name="Hiltunen Thoren M."/>
            <person name="Johannesson H."/>
        </authorList>
    </citation>
    <scope>NUCLEOTIDE SEQUENCE</scope>
    <source>
        <strain evidence="14">SMH4131-1</strain>
    </source>
</reference>
<keyword evidence="15" id="KW-1185">Reference proteome</keyword>
<keyword evidence="12" id="KW-1133">Transmembrane helix</keyword>
<evidence type="ECO:0000256" key="5">
    <source>
        <dbReference type="ARBA" id="ARBA00023011"/>
    </source>
</evidence>
<dbReference type="InterPro" id="IPR030384">
    <property type="entry name" value="MeTrfase_SMT"/>
</dbReference>
<reference evidence="14" key="2">
    <citation type="submission" date="2023-06" db="EMBL/GenBank/DDBJ databases">
        <authorList>
            <consortium name="Lawrence Berkeley National Laboratory"/>
            <person name="Haridas S."/>
            <person name="Hensen N."/>
            <person name="Bonometti L."/>
            <person name="Westerberg I."/>
            <person name="Brannstrom I.O."/>
            <person name="Guillou S."/>
            <person name="Cros-Aarteil S."/>
            <person name="Calhoun S."/>
            <person name="Kuo A."/>
            <person name="Mondo S."/>
            <person name="Pangilinan J."/>
            <person name="Riley R."/>
            <person name="Labutti K."/>
            <person name="Andreopoulos B."/>
            <person name="Lipzen A."/>
            <person name="Chen C."/>
            <person name="Yanf M."/>
            <person name="Daum C."/>
            <person name="Ng V."/>
            <person name="Clum A."/>
            <person name="Steindorff A."/>
            <person name="Ohm R."/>
            <person name="Martin F."/>
            <person name="Silar P."/>
            <person name="Natvig D."/>
            <person name="Lalanne C."/>
            <person name="Gautier V."/>
            <person name="Ament-Velasquez S.L."/>
            <person name="Kruys A."/>
            <person name="Hutchinson M.I."/>
            <person name="Powell A.J."/>
            <person name="Barry K."/>
            <person name="Miller A.N."/>
            <person name="Grigoriev I.V."/>
            <person name="Debuchy R."/>
            <person name="Gladieux P."/>
            <person name="Thoren M.H."/>
            <person name="Johannesson H."/>
        </authorList>
    </citation>
    <scope>NUCLEOTIDE SEQUENCE</scope>
    <source>
        <strain evidence="14">SMH4131-1</strain>
    </source>
</reference>
<dbReference type="Pfam" id="PF08241">
    <property type="entry name" value="Methyltransf_11"/>
    <property type="match status" value="1"/>
</dbReference>
<comment type="caution">
    <text evidence="14">The sequence shown here is derived from an EMBL/GenBank/DDBJ whole genome shotgun (WGS) entry which is preliminary data.</text>
</comment>
<feature type="domain" description="SAM-dependent methyltransferase Erg6/SMT-type" evidence="13">
    <location>
        <begin position="61"/>
        <end position="356"/>
    </location>
</feature>
<dbReference type="InterPro" id="IPR013216">
    <property type="entry name" value="Methyltransf_11"/>
</dbReference>
<evidence type="ECO:0000313" key="15">
    <source>
        <dbReference type="Proteomes" id="UP001286456"/>
    </source>
</evidence>
<dbReference type="AlphaFoldDB" id="A0AAE0M9X3"/>
<keyword evidence="12" id="KW-0812">Transmembrane</keyword>
<dbReference type="InterPro" id="IPR029063">
    <property type="entry name" value="SAM-dependent_MTases_sf"/>
</dbReference>
<feature type="transmembrane region" description="Helical" evidence="12">
    <location>
        <begin position="331"/>
        <end position="352"/>
    </location>
</feature>
<dbReference type="GO" id="GO:0016126">
    <property type="term" value="P:sterol biosynthetic process"/>
    <property type="evidence" value="ECO:0007669"/>
    <property type="project" value="UniProtKB-KW"/>
</dbReference>
<comment type="function">
    <text evidence="11">Catalyzes the transfer of methyl groups from S-adenosyl-methionine to the C-24 of sterols.</text>
</comment>
<gene>
    <name evidence="14" type="ORF">B0T19DRAFT_239207</name>
</gene>
<keyword evidence="7 11" id="KW-0753">Steroid metabolism</keyword>
<evidence type="ECO:0000256" key="8">
    <source>
        <dbReference type="ARBA" id="ARBA00029435"/>
    </source>
</evidence>
<sequence>MASLLPEDYSLDRMRRYYAHFSSTPMTPTSKIRTDAATIGTTTEAARLERQRKAAQVAEDYYDLVSPMYENGWGQRFHYTPLTPGLSISDSMTAYEKEFARITGLKKGMRVLDLGCGVGGPARSFAQLVGVEVVGITNSKWHVERGQALTKEAGLEGQVTFVQGDYMHLPFEDASFDAAYAFEALCYCPDPTVVYKEAYRVLKPGGLFAFADWTMTDKFDVTQKEHLKIRNWIEYGNGVTRMPLVQEMRDGLKKTGFEVFHEEDMAHRSSPGPWYYGPAGNVRWAHDWQDFWKVFQMSPLFLFVVGIAYRILVFVGLCPKEALNVMDTMWYCCRSVAIGGKMGIFSPIYMFASRKPDGK</sequence>
<keyword evidence="2 10" id="KW-0808">Transferase</keyword>
<evidence type="ECO:0000256" key="6">
    <source>
        <dbReference type="ARBA" id="ARBA00023166"/>
    </source>
</evidence>
<organism evidence="14 15">
    <name type="scientific">Cercophora scortea</name>
    <dbReference type="NCBI Taxonomy" id="314031"/>
    <lineage>
        <taxon>Eukaryota</taxon>
        <taxon>Fungi</taxon>
        <taxon>Dikarya</taxon>
        <taxon>Ascomycota</taxon>
        <taxon>Pezizomycotina</taxon>
        <taxon>Sordariomycetes</taxon>
        <taxon>Sordariomycetidae</taxon>
        <taxon>Sordariales</taxon>
        <taxon>Lasiosphaeriaceae</taxon>
        <taxon>Cercophora</taxon>
    </lineage>
</organism>
<keyword evidence="4 11" id="KW-0752">Steroid biosynthesis</keyword>
<evidence type="ECO:0000259" key="13">
    <source>
        <dbReference type="PROSITE" id="PS51685"/>
    </source>
</evidence>
<dbReference type="Gene3D" id="3.40.50.150">
    <property type="entry name" value="Vaccinia Virus protein VP39"/>
    <property type="match status" value="1"/>
</dbReference>
<name>A0AAE0M9X3_9PEZI</name>
<evidence type="ECO:0000256" key="9">
    <source>
        <dbReference type="ARBA" id="ARBA00038188"/>
    </source>
</evidence>
<dbReference type="GO" id="GO:0003838">
    <property type="term" value="F:sterol 24-C-methyltransferase activity"/>
    <property type="evidence" value="ECO:0007669"/>
    <property type="project" value="TreeGrafter"/>
</dbReference>
<dbReference type="InterPro" id="IPR013705">
    <property type="entry name" value="Sterol_MeTrfase_C"/>
</dbReference>
<proteinExistence type="inferred from homology"/>
<dbReference type="EC" id="2.1.1.-" evidence="11"/>
<dbReference type="CDD" id="cd02440">
    <property type="entry name" value="AdoMet_MTases"/>
    <property type="match status" value="1"/>
</dbReference>
<keyword evidence="11" id="KW-0443">Lipid metabolism</keyword>
<dbReference type="Proteomes" id="UP001286456">
    <property type="component" value="Unassembled WGS sequence"/>
</dbReference>
<dbReference type="PROSITE" id="PS01184">
    <property type="entry name" value="UBIE_2"/>
    <property type="match status" value="1"/>
</dbReference>
<dbReference type="PANTHER" id="PTHR44068:SF1">
    <property type="entry name" value="HYPOTHETICAL LOC100005854"/>
    <property type="match status" value="1"/>
</dbReference>
<dbReference type="PROSITE" id="PS51685">
    <property type="entry name" value="SAM_MT_ERG6_SMT"/>
    <property type="match status" value="1"/>
</dbReference>
<keyword evidence="11" id="KW-0444">Lipid biosynthesis</keyword>
<dbReference type="EMBL" id="JAUEPO010000004">
    <property type="protein sequence ID" value="KAK3324796.1"/>
    <property type="molecule type" value="Genomic_DNA"/>
</dbReference>
<accession>A0AAE0M9X3</accession>
<evidence type="ECO:0000256" key="10">
    <source>
        <dbReference type="PROSITE-ProRule" id="PRU01022"/>
    </source>
</evidence>
<evidence type="ECO:0000256" key="3">
    <source>
        <dbReference type="ARBA" id="ARBA00022691"/>
    </source>
</evidence>
<evidence type="ECO:0000256" key="4">
    <source>
        <dbReference type="ARBA" id="ARBA00022955"/>
    </source>
</evidence>
<keyword evidence="12" id="KW-0472">Membrane</keyword>
<keyword evidence="5 11" id="KW-0756">Sterol biosynthesis</keyword>
<comment type="pathway">
    <text evidence="8">Steroid metabolism; ergosterol biosynthesis.</text>
</comment>
<dbReference type="Pfam" id="PF08498">
    <property type="entry name" value="Sterol_MT_C"/>
    <property type="match status" value="1"/>
</dbReference>
<keyword evidence="3 10" id="KW-0949">S-adenosyl-L-methionine</keyword>
<feature type="transmembrane region" description="Helical" evidence="12">
    <location>
        <begin position="300"/>
        <end position="319"/>
    </location>
</feature>
<evidence type="ECO:0000256" key="2">
    <source>
        <dbReference type="ARBA" id="ARBA00022679"/>
    </source>
</evidence>
<comment type="similarity">
    <text evidence="9 10 11">Belongs to the class I-like SAM-binding methyltransferase superfamily. Erg6/SMT family.</text>
</comment>
<keyword evidence="1 10" id="KW-0489">Methyltransferase</keyword>
<dbReference type="PANTHER" id="PTHR44068">
    <property type="entry name" value="ZGC:194242"/>
    <property type="match status" value="1"/>
</dbReference>
<dbReference type="InterPro" id="IPR050447">
    <property type="entry name" value="Erg6_SMT_methyltransf"/>
</dbReference>
<evidence type="ECO:0000256" key="12">
    <source>
        <dbReference type="SAM" id="Phobius"/>
    </source>
</evidence>
<dbReference type="GO" id="GO:0032259">
    <property type="term" value="P:methylation"/>
    <property type="evidence" value="ECO:0007669"/>
    <property type="project" value="UniProtKB-KW"/>
</dbReference>
<dbReference type="InterPro" id="IPR023576">
    <property type="entry name" value="UbiE/COQ5_MeTrFase_CS"/>
</dbReference>
<evidence type="ECO:0000256" key="1">
    <source>
        <dbReference type="ARBA" id="ARBA00022603"/>
    </source>
</evidence>
<dbReference type="GO" id="GO:0005783">
    <property type="term" value="C:endoplasmic reticulum"/>
    <property type="evidence" value="ECO:0007669"/>
    <property type="project" value="TreeGrafter"/>
</dbReference>
<keyword evidence="6 11" id="KW-1207">Sterol metabolism</keyword>
<evidence type="ECO:0000256" key="11">
    <source>
        <dbReference type="RuleBase" id="RU362025"/>
    </source>
</evidence>